<feature type="domain" description="Tsg N-terminal" evidence="9">
    <location>
        <begin position="27"/>
        <end position="84"/>
    </location>
</feature>
<dbReference type="InterPro" id="IPR057635">
    <property type="entry name" value="Tsg_N"/>
</dbReference>
<evidence type="ECO:0000256" key="2">
    <source>
        <dbReference type="ARBA" id="ARBA00010047"/>
    </source>
</evidence>
<keyword evidence="3" id="KW-0217">Developmental protein</keyword>
<dbReference type="InterPro" id="IPR006761">
    <property type="entry name" value="Tsg"/>
</dbReference>
<evidence type="ECO:0000256" key="1">
    <source>
        <dbReference type="ARBA" id="ARBA00004613"/>
    </source>
</evidence>
<comment type="subcellular location">
    <subcellularLocation>
        <location evidence="1">Secreted</location>
    </subcellularLocation>
</comment>
<dbReference type="InterPro" id="IPR057726">
    <property type="entry name" value="Tsg_C"/>
</dbReference>
<gene>
    <name evidence="10" type="ORF">HCN44_000996</name>
</gene>
<dbReference type="EMBL" id="JACMRX010000005">
    <property type="protein sequence ID" value="KAF7988423.1"/>
    <property type="molecule type" value="Genomic_DNA"/>
</dbReference>
<evidence type="ECO:0000256" key="3">
    <source>
        <dbReference type="ARBA" id="ARBA00022473"/>
    </source>
</evidence>
<evidence type="ECO:0000259" key="9">
    <source>
        <dbReference type="Pfam" id="PF23782"/>
    </source>
</evidence>
<evidence type="ECO:0000256" key="4">
    <source>
        <dbReference type="ARBA" id="ARBA00022525"/>
    </source>
</evidence>
<evidence type="ECO:0000313" key="10">
    <source>
        <dbReference type="EMBL" id="KAF7988423.1"/>
    </source>
</evidence>
<proteinExistence type="inferred from homology"/>
<dbReference type="AlphaFoldDB" id="A0A834XJN8"/>
<sequence length="258" mass="29244">MTWHRVLLLIGITTILLLLTTTSLTYACNEAICASVVSKCMLTQSCNCDQKAECKCCKECFACLQHFYSECCSCVDMCPRPNKTDNPLSKQSSVSEFSVPMPGLFQALTSEPDSLERWLTFTFPFDLDVSQFQPNLEKEQQYDMQTIENVPVNAGEEILKKPVLNHYQKNTVTLNCTVAFMAQCTSYSKCHSACQSMGASSYRWFHDGCCECVGQTCLNYGINESRCLKCPIHKEEDEQIESYDDYGQDDEEPREDND</sequence>
<feature type="domain" description="Tsg C-terminal" evidence="8">
    <location>
        <begin position="88"/>
        <end position="231"/>
    </location>
</feature>
<evidence type="ECO:0008006" key="12">
    <source>
        <dbReference type="Google" id="ProtNLM"/>
    </source>
</evidence>
<organism evidence="10 11">
    <name type="scientific">Aphidius gifuensis</name>
    <name type="common">Parasitoid wasp</name>
    <dbReference type="NCBI Taxonomy" id="684658"/>
    <lineage>
        <taxon>Eukaryota</taxon>
        <taxon>Metazoa</taxon>
        <taxon>Ecdysozoa</taxon>
        <taxon>Arthropoda</taxon>
        <taxon>Hexapoda</taxon>
        <taxon>Insecta</taxon>
        <taxon>Pterygota</taxon>
        <taxon>Neoptera</taxon>
        <taxon>Endopterygota</taxon>
        <taxon>Hymenoptera</taxon>
        <taxon>Apocrita</taxon>
        <taxon>Ichneumonoidea</taxon>
        <taxon>Braconidae</taxon>
        <taxon>Aphidiinae</taxon>
        <taxon>Aphidius</taxon>
    </lineage>
</organism>
<evidence type="ECO:0000313" key="11">
    <source>
        <dbReference type="Proteomes" id="UP000639338"/>
    </source>
</evidence>
<keyword evidence="5 7" id="KW-0732">Signal</keyword>
<keyword evidence="11" id="KW-1185">Reference proteome</keyword>
<dbReference type="PANTHER" id="PTHR12312">
    <property type="entry name" value="TWISTED GASTRULATION PROTEIN HOMOLOG 1-A-RELATED"/>
    <property type="match status" value="1"/>
</dbReference>
<evidence type="ECO:0000256" key="6">
    <source>
        <dbReference type="ARBA" id="ARBA00023180"/>
    </source>
</evidence>
<dbReference type="Pfam" id="PF23782">
    <property type="entry name" value="Tsg_N"/>
    <property type="match status" value="1"/>
</dbReference>
<protein>
    <recommendedName>
        <fullName evidence="12">Protein twisted gastrulation</fullName>
    </recommendedName>
</protein>
<name>A0A834XJN8_APHGI</name>
<comment type="caution">
    <text evidence="10">The sequence shown here is derived from an EMBL/GenBank/DDBJ whole genome shotgun (WGS) entry which is preliminary data.</text>
</comment>
<dbReference type="Proteomes" id="UP000639338">
    <property type="component" value="Unassembled WGS sequence"/>
</dbReference>
<accession>A0A834XJN8</accession>
<evidence type="ECO:0000259" key="8">
    <source>
        <dbReference type="Pfam" id="PF04668"/>
    </source>
</evidence>
<dbReference type="GO" id="GO:0030510">
    <property type="term" value="P:regulation of BMP signaling pathway"/>
    <property type="evidence" value="ECO:0007669"/>
    <property type="project" value="TreeGrafter"/>
</dbReference>
<dbReference type="PANTHER" id="PTHR12312:SF16">
    <property type="entry name" value="TWISTED GASTRULATION PROTEIN HOMOLOG 1-A-RELATED"/>
    <property type="match status" value="1"/>
</dbReference>
<dbReference type="OrthoDB" id="10037323at2759"/>
<dbReference type="GO" id="GO:0005615">
    <property type="term" value="C:extracellular space"/>
    <property type="evidence" value="ECO:0007669"/>
    <property type="project" value="TreeGrafter"/>
</dbReference>
<dbReference type="PROSITE" id="PS51257">
    <property type="entry name" value="PROKAR_LIPOPROTEIN"/>
    <property type="match status" value="1"/>
</dbReference>
<keyword evidence="4" id="KW-0964">Secreted</keyword>
<feature type="chain" id="PRO_5032822991" description="Protein twisted gastrulation" evidence="7">
    <location>
        <begin position="28"/>
        <end position="258"/>
    </location>
</feature>
<reference evidence="10 11" key="1">
    <citation type="submission" date="2020-08" db="EMBL/GenBank/DDBJ databases">
        <title>Aphidius gifuensis genome sequencing and assembly.</title>
        <authorList>
            <person name="Du Z."/>
        </authorList>
    </citation>
    <scope>NUCLEOTIDE SEQUENCE [LARGE SCALE GENOMIC DNA]</scope>
    <source>
        <strain evidence="10">YNYX2018</strain>
        <tissue evidence="10">Adults</tissue>
    </source>
</reference>
<comment type="similarity">
    <text evidence="2">Belongs to the twisted gastrulation protein family.</text>
</comment>
<evidence type="ECO:0000256" key="5">
    <source>
        <dbReference type="ARBA" id="ARBA00022729"/>
    </source>
</evidence>
<dbReference type="Pfam" id="PF04668">
    <property type="entry name" value="Tsg"/>
    <property type="match status" value="1"/>
</dbReference>
<feature type="signal peptide" evidence="7">
    <location>
        <begin position="1"/>
        <end position="27"/>
    </location>
</feature>
<evidence type="ECO:0000256" key="7">
    <source>
        <dbReference type="SAM" id="SignalP"/>
    </source>
</evidence>
<keyword evidence="6" id="KW-0325">Glycoprotein</keyword>